<gene>
    <name evidence="1" type="ORF">CPter291_2131</name>
</gene>
<reference evidence="1 2" key="1">
    <citation type="submission" date="2015-11" db="EMBL/GenBank/DDBJ databases">
        <title>Exploring the genomic traits of fungus-feeding bacterial genus Collimonas.</title>
        <authorList>
            <person name="Song C."/>
            <person name="Schmidt R."/>
            <person name="de Jager V."/>
            <person name="Krzyzanowska D."/>
            <person name="Jongedijk E."/>
            <person name="Cankar K."/>
            <person name="Beekwilder J."/>
            <person name="van Veen A."/>
            <person name="de Boer W."/>
            <person name="van Veen J.A."/>
            <person name="Garbeva P."/>
        </authorList>
    </citation>
    <scope>NUCLEOTIDE SEQUENCE [LARGE SCALE GENOMIC DNA]</scope>
    <source>
        <strain evidence="1 2">Ter291</strain>
    </source>
</reference>
<proteinExistence type="predicted"/>
<accession>A0ABM5Z5P3</accession>
<protein>
    <recommendedName>
        <fullName evidence="3">Transposase</fullName>
    </recommendedName>
</protein>
<evidence type="ECO:0000313" key="2">
    <source>
        <dbReference type="Proteomes" id="UP000074914"/>
    </source>
</evidence>
<sequence length="43" mass="5099">MTRNAKNLTIHAMIKSSFGRCRSYTNDFKRKHFSINFLMATIF</sequence>
<dbReference type="Proteomes" id="UP000074914">
    <property type="component" value="Chromosome"/>
</dbReference>
<name>A0ABM5Z5P3_9BURK</name>
<evidence type="ECO:0000313" key="1">
    <source>
        <dbReference type="EMBL" id="AMP14393.1"/>
    </source>
</evidence>
<dbReference type="EMBL" id="CP013236">
    <property type="protein sequence ID" value="AMP14393.1"/>
    <property type="molecule type" value="Genomic_DNA"/>
</dbReference>
<evidence type="ECO:0008006" key="3">
    <source>
        <dbReference type="Google" id="ProtNLM"/>
    </source>
</evidence>
<organism evidence="1 2">
    <name type="scientific">Collimonas pratensis</name>
    <dbReference type="NCBI Taxonomy" id="279113"/>
    <lineage>
        <taxon>Bacteria</taxon>
        <taxon>Pseudomonadati</taxon>
        <taxon>Pseudomonadota</taxon>
        <taxon>Betaproteobacteria</taxon>
        <taxon>Burkholderiales</taxon>
        <taxon>Oxalobacteraceae</taxon>
        <taxon>Collimonas</taxon>
    </lineage>
</organism>
<keyword evidence="2" id="KW-1185">Reference proteome</keyword>